<dbReference type="PANTHER" id="PTHR44086:SF14">
    <property type="entry name" value="RHODANESE DOMAIN-CONTAINING PROTEIN"/>
    <property type="match status" value="1"/>
</dbReference>
<dbReference type="Gene3D" id="3.40.250.10">
    <property type="entry name" value="Rhodanese-like domain"/>
    <property type="match status" value="1"/>
</dbReference>
<protein>
    <submittedName>
        <fullName evidence="3">Rhodanese domain-containing protein CG4456 isoform X1</fullName>
    </submittedName>
</protein>
<keyword evidence="2" id="KW-1185">Reference proteome</keyword>
<evidence type="ECO:0000313" key="3">
    <source>
        <dbReference type="RefSeq" id="XP_003745100.1"/>
    </source>
</evidence>
<dbReference type="AlphaFoldDB" id="A0AAJ6QT86"/>
<organism evidence="2 3">
    <name type="scientific">Galendromus occidentalis</name>
    <name type="common">western predatory mite</name>
    <dbReference type="NCBI Taxonomy" id="34638"/>
    <lineage>
        <taxon>Eukaryota</taxon>
        <taxon>Metazoa</taxon>
        <taxon>Ecdysozoa</taxon>
        <taxon>Arthropoda</taxon>
        <taxon>Chelicerata</taxon>
        <taxon>Arachnida</taxon>
        <taxon>Acari</taxon>
        <taxon>Parasitiformes</taxon>
        <taxon>Mesostigmata</taxon>
        <taxon>Gamasina</taxon>
        <taxon>Phytoseioidea</taxon>
        <taxon>Phytoseiidae</taxon>
        <taxon>Typhlodrominae</taxon>
        <taxon>Galendromus</taxon>
    </lineage>
</organism>
<proteinExistence type="predicted"/>
<feature type="domain" description="Rhodanese" evidence="1">
    <location>
        <begin position="22"/>
        <end position="117"/>
    </location>
</feature>
<dbReference type="PROSITE" id="PS50206">
    <property type="entry name" value="RHODANESE_3"/>
    <property type="match status" value="1"/>
</dbReference>
<dbReference type="PANTHER" id="PTHR44086">
    <property type="entry name" value="THIOSULFATE SULFURTRANSFERASE RDL2, MITOCHONDRIAL-RELATED"/>
    <property type="match status" value="1"/>
</dbReference>
<evidence type="ECO:0000259" key="1">
    <source>
        <dbReference type="PROSITE" id="PS50206"/>
    </source>
</evidence>
<reference evidence="3" key="1">
    <citation type="submission" date="2025-08" db="UniProtKB">
        <authorList>
            <consortium name="RefSeq"/>
        </authorList>
    </citation>
    <scope>IDENTIFICATION</scope>
</reference>
<dbReference type="KEGG" id="goe:100906271"/>
<dbReference type="Pfam" id="PF00581">
    <property type="entry name" value="Rhodanese"/>
    <property type="match status" value="1"/>
</dbReference>
<sequence>MFPPEISFGELKKLLACSENFVLDVRGAEEFDGDGSIPGSVNIPLGALDALIGDPVDFERAIGRPIGPSGRNVILSCRSGRRALLALDKLKAVGYNDMKIYKGSFMDWQANGGEVFKAK</sequence>
<name>A0AAJ6QT86_9ACAR</name>
<dbReference type="RefSeq" id="XP_003745100.1">
    <property type="nucleotide sequence ID" value="XM_003745052.3"/>
</dbReference>
<dbReference type="Proteomes" id="UP000694867">
    <property type="component" value="Unplaced"/>
</dbReference>
<dbReference type="SUPFAM" id="SSF52821">
    <property type="entry name" value="Rhodanese/Cell cycle control phosphatase"/>
    <property type="match status" value="1"/>
</dbReference>
<gene>
    <name evidence="3" type="primary">LOC100906271</name>
</gene>
<evidence type="ECO:0000313" key="2">
    <source>
        <dbReference type="Proteomes" id="UP000694867"/>
    </source>
</evidence>
<dbReference type="GeneID" id="100906271"/>
<dbReference type="InterPro" id="IPR001763">
    <property type="entry name" value="Rhodanese-like_dom"/>
</dbReference>
<dbReference type="SMART" id="SM00450">
    <property type="entry name" value="RHOD"/>
    <property type="match status" value="1"/>
</dbReference>
<accession>A0AAJ6QT86</accession>
<dbReference type="InterPro" id="IPR036873">
    <property type="entry name" value="Rhodanese-like_dom_sf"/>
</dbReference>